<dbReference type="InterPro" id="IPR013762">
    <property type="entry name" value="Integrase-like_cat_sf"/>
</dbReference>
<dbReference type="PROSITE" id="PS50919">
    <property type="entry name" value="MIR"/>
    <property type="match status" value="1"/>
</dbReference>
<reference evidence="4" key="1">
    <citation type="submission" date="2019-10" db="EMBL/GenBank/DDBJ databases">
        <title>Conservation and host-specific expression of non-tandemly repeated heterogenous ribosome RNA gene in arbuscular mycorrhizal fungi.</title>
        <authorList>
            <person name="Maeda T."/>
            <person name="Kobayashi Y."/>
            <person name="Nakagawa T."/>
            <person name="Ezawa T."/>
            <person name="Yamaguchi K."/>
            <person name="Bino T."/>
            <person name="Nishimoto Y."/>
            <person name="Shigenobu S."/>
            <person name="Kawaguchi M."/>
        </authorList>
    </citation>
    <scope>NUCLEOTIDE SEQUENCE</scope>
    <source>
        <strain evidence="4">HR1</strain>
    </source>
</reference>
<name>A0A8H3LZ56_9GLOM</name>
<evidence type="ECO:0000313" key="4">
    <source>
        <dbReference type="EMBL" id="GES94976.1"/>
    </source>
</evidence>
<dbReference type="GO" id="GO:0015074">
    <property type="term" value="P:DNA integration"/>
    <property type="evidence" value="ECO:0007669"/>
    <property type="project" value="InterPro"/>
</dbReference>
<dbReference type="SUPFAM" id="SSF82109">
    <property type="entry name" value="MIR domain"/>
    <property type="match status" value="1"/>
</dbReference>
<keyword evidence="1" id="KW-0677">Repeat</keyword>
<dbReference type="PANTHER" id="PTHR21446:SF12">
    <property type="entry name" value="POTASSIUM CHANNEL TETRAMERIZATION DOMAIN CONTAINING 1"/>
    <property type="match status" value="1"/>
</dbReference>
<dbReference type="PANTHER" id="PTHR21446">
    <property type="entry name" value="DUF3504 DOMAIN-CONTAINING PROTEIN"/>
    <property type="match status" value="1"/>
</dbReference>
<comment type="caution">
    <text evidence="4">The sequence shown here is derived from an EMBL/GenBank/DDBJ whole genome shotgun (WGS) entry which is preliminary data.</text>
</comment>
<feature type="domain" description="MIR" evidence="3">
    <location>
        <begin position="158"/>
        <end position="214"/>
    </location>
</feature>
<dbReference type="OrthoDB" id="5588846at2759"/>
<dbReference type="InterPro" id="IPR016093">
    <property type="entry name" value="MIR_motif"/>
</dbReference>
<sequence>MEFPKYDGNIHPEEWINVIQKYLLLRKIGEDEGLKIATSFIDFTITLPTEIDSFEQLSDYLKKDVSFKVFRNTNERMLQSLKYVPERSGGNTSKFISNFRKLCYNAEINDIEKQKEYLYKSLPVNYLDYVSNEFHKKMKNVNSISELIEKFEEIALEESKVIINDSIVALKHVATGKYLSSSVNLKYTTGSKSQLVFAGSPYPDSNSLWRVNFKNNGLATYTTHTTHTNALLTLQHVNSGYKFLGIFYGMYNNYGISTEYYYHKSPSTNHTEVGCWDNNPHSYCLTNWKLNHAKKEDQGFLKSNDIINLSFKREYDDYGNYDQNGQYEFLRSHDIQFTIGNDTFQEVVCHNERLGGNDEWCIELFKHNLKLCYNSEINDIEEQKKCLYNSLSLPKKHIYSISIEFYKKMENVDSIKLIKEFEDFVVYFSNENLCYKTGRELNSNPLWRVKSDTKELVSYTDTFVTIQHETSKMFLGVYQGYKHHESPSTNHTEGSKNKKKLGETTTPVKDKVDFYREFSKVKNTVKATDIWIGLLEKFREEQLYIGKIQEVESEQDLIEQLCSFFANMKKKDGADHSVNSIRAYLAAINRFLQEKSRIKNIDIYNDSRFKAIKEVFDGKIRYLSKNGKDGTTPDRLLRRVFFINAIYLGLRGGEHALLNGTDFVKCDDGGYKVFIYCSKNNQCGLTENRGKADKLILANHPEVTPFLDKYLSLRPHDADSDFYLQEVEEEFALRTGIWKITNHSGRHALIQNCEKMGLLKEEIKLLLRHCSDAGLLSYTLLPDDKKDEIIGRFMDKIHGKSTLDNMKVLEILNGQDSYNEKVMGNENNNFKTTEEVFYENQQNSLKKPLQLTDINQQLEISMNIDQFKGLFNCGLISKLKGKGFLKSNDITNLSIKEIYDNNGNFVQNGQYEFLRSHDIQFTIGNDTFQEVVCHNERLGGNDEWCIELIKQNTWAFSS</sequence>
<dbReference type="EMBL" id="BLAL01000239">
    <property type="protein sequence ID" value="GES94976.1"/>
    <property type="molecule type" value="Genomic_DNA"/>
</dbReference>
<evidence type="ECO:0000256" key="1">
    <source>
        <dbReference type="ARBA" id="ARBA00022737"/>
    </source>
</evidence>
<keyword evidence="2" id="KW-0233">DNA recombination</keyword>
<dbReference type="SUPFAM" id="SSF56349">
    <property type="entry name" value="DNA breaking-rejoining enzymes"/>
    <property type="match status" value="1"/>
</dbReference>
<protein>
    <recommendedName>
        <fullName evidence="3">MIR domain-containing protein</fullName>
    </recommendedName>
</protein>
<dbReference type="AlphaFoldDB" id="A0A8H3LZ56"/>
<dbReference type="CDD" id="cd23263">
    <property type="entry name" value="beta-trefoil_MIR"/>
    <property type="match status" value="1"/>
</dbReference>
<dbReference type="Gene3D" id="1.10.443.10">
    <property type="entry name" value="Intergrase catalytic core"/>
    <property type="match status" value="1"/>
</dbReference>
<organism evidence="4 5">
    <name type="scientific">Rhizophagus clarus</name>
    <dbReference type="NCBI Taxonomy" id="94130"/>
    <lineage>
        <taxon>Eukaryota</taxon>
        <taxon>Fungi</taxon>
        <taxon>Fungi incertae sedis</taxon>
        <taxon>Mucoromycota</taxon>
        <taxon>Glomeromycotina</taxon>
        <taxon>Glomeromycetes</taxon>
        <taxon>Glomerales</taxon>
        <taxon>Glomeraceae</taxon>
        <taxon>Rhizophagus</taxon>
    </lineage>
</organism>
<dbReference type="GO" id="GO:0003677">
    <property type="term" value="F:DNA binding"/>
    <property type="evidence" value="ECO:0007669"/>
    <property type="project" value="InterPro"/>
</dbReference>
<gene>
    <name evidence="4" type="ORF">RCL2_002166800</name>
</gene>
<evidence type="ECO:0000259" key="3">
    <source>
        <dbReference type="PROSITE" id="PS50919"/>
    </source>
</evidence>
<dbReference type="InterPro" id="IPR052787">
    <property type="entry name" value="MAVS"/>
</dbReference>
<evidence type="ECO:0000313" key="5">
    <source>
        <dbReference type="Proteomes" id="UP000615446"/>
    </source>
</evidence>
<accession>A0A8H3LZ56</accession>
<dbReference type="Proteomes" id="UP000615446">
    <property type="component" value="Unassembled WGS sequence"/>
</dbReference>
<evidence type="ECO:0000256" key="2">
    <source>
        <dbReference type="ARBA" id="ARBA00023172"/>
    </source>
</evidence>
<dbReference type="Gene3D" id="2.80.10.50">
    <property type="match status" value="1"/>
</dbReference>
<dbReference type="InterPro" id="IPR036300">
    <property type="entry name" value="MIR_dom_sf"/>
</dbReference>
<proteinExistence type="predicted"/>
<dbReference type="GO" id="GO:0006310">
    <property type="term" value="P:DNA recombination"/>
    <property type="evidence" value="ECO:0007669"/>
    <property type="project" value="UniProtKB-KW"/>
</dbReference>
<dbReference type="InterPro" id="IPR011010">
    <property type="entry name" value="DNA_brk_join_enz"/>
</dbReference>